<dbReference type="Proteomes" id="UP001596312">
    <property type="component" value="Unassembled WGS sequence"/>
</dbReference>
<sequence length="155" mass="17905">MFDALRARISRHVFNWFPAYWGTGGRITHIAPDWQEVWIELPLNWRTKNYVGTTYGGSMYGAVDPVYMMMLIRTLGEEYVVWDKEAEIRFKKPGRDTLYATFRLPDEELDAIRAALERTDSTDRVYSVDLVDEEGVTHATVRKTLHVTTDQGKAA</sequence>
<organism evidence="1 2">
    <name type="scientific">Halalkalicoccus tibetensis</name>
    <dbReference type="NCBI Taxonomy" id="175632"/>
    <lineage>
        <taxon>Archaea</taxon>
        <taxon>Methanobacteriati</taxon>
        <taxon>Methanobacteriota</taxon>
        <taxon>Stenosarchaea group</taxon>
        <taxon>Halobacteria</taxon>
        <taxon>Halobacteriales</taxon>
        <taxon>Halococcaceae</taxon>
        <taxon>Halalkalicoccus</taxon>
    </lineage>
</organism>
<keyword evidence="2" id="KW-1185">Reference proteome</keyword>
<evidence type="ECO:0000313" key="2">
    <source>
        <dbReference type="Proteomes" id="UP001596312"/>
    </source>
</evidence>
<proteinExistence type="predicted"/>
<comment type="caution">
    <text evidence="1">The sequence shown here is derived from an EMBL/GenBank/DDBJ whole genome shotgun (WGS) entry which is preliminary data.</text>
</comment>
<dbReference type="InterPro" id="IPR029069">
    <property type="entry name" value="HotDog_dom_sf"/>
</dbReference>
<dbReference type="RefSeq" id="WP_340603218.1">
    <property type="nucleotide sequence ID" value="NZ_JBBMXV010000002.1"/>
</dbReference>
<protein>
    <submittedName>
        <fullName evidence="1">DUF4442 domain-containing protein</fullName>
    </submittedName>
</protein>
<accession>A0ABD5UZS2</accession>
<name>A0ABD5UZS2_9EURY</name>
<gene>
    <name evidence="1" type="ORF">ACFQGH_05760</name>
</gene>
<dbReference type="EMBL" id="JBHSXQ010000002">
    <property type="protein sequence ID" value="MFC6904703.1"/>
    <property type="molecule type" value="Genomic_DNA"/>
</dbReference>
<dbReference type="InterPro" id="IPR027961">
    <property type="entry name" value="DUF4442"/>
</dbReference>
<dbReference type="Gene3D" id="3.10.129.10">
    <property type="entry name" value="Hotdog Thioesterase"/>
    <property type="match status" value="1"/>
</dbReference>
<dbReference type="Pfam" id="PF14539">
    <property type="entry name" value="DUF4442"/>
    <property type="match status" value="1"/>
</dbReference>
<reference evidence="1 2" key="1">
    <citation type="journal article" date="2019" name="Int. J. Syst. Evol. Microbiol.">
        <title>The Global Catalogue of Microorganisms (GCM) 10K type strain sequencing project: providing services to taxonomists for standard genome sequencing and annotation.</title>
        <authorList>
            <consortium name="The Broad Institute Genomics Platform"/>
            <consortium name="The Broad Institute Genome Sequencing Center for Infectious Disease"/>
            <person name="Wu L."/>
            <person name="Ma J."/>
        </authorList>
    </citation>
    <scope>NUCLEOTIDE SEQUENCE [LARGE SCALE GENOMIC DNA]</scope>
    <source>
        <strain evidence="1 2">CGMCC 1.3240</strain>
    </source>
</reference>
<dbReference type="SUPFAM" id="SSF54637">
    <property type="entry name" value="Thioesterase/thiol ester dehydrase-isomerase"/>
    <property type="match status" value="1"/>
</dbReference>
<dbReference type="AlphaFoldDB" id="A0ABD5UZS2"/>
<evidence type="ECO:0000313" key="1">
    <source>
        <dbReference type="EMBL" id="MFC6904703.1"/>
    </source>
</evidence>